<evidence type="ECO:0008006" key="5">
    <source>
        <dbReference type="Google" id="ProtNLM"/>
    </source>
</evidence>
<keyword evidence="4" id="KW-1185">Reference proteome</keyword>
<dbReference type="AlphaFoldDB" id="D7FLL9"/>
<dbReference type="EMBL" id="FN648143">
    <property type="protein sequence ID" value="CBJ25835.1"/>
    <property type="molecule type" value="Genomic_DNA"/>
</dbReference>
<proteinExistence type="predicted"/>
<dbReference type="OrthoDB" id="10575862at2759"/>
<keyword evidence="1" id="KW-0175">Coiled coil</keyword>
<protein>
    <recommendedName>
        <fullName evidence="5">Sfi1 spindle body domain-containing protein</fullName>
    </recommendedName>
</protein>
<evidence type="ECO:0000313" key="4">
    <source>
        <dbReference type="Proteomes" id="UP000002630"/>
    </source>
</evidence>
<feature type="coiled-coil region" evidence="1">
    <location>
        <begin position="267"/>
        <end position="301"/>
    </location>
</feature>
<reference evidence="3 4" key="1">
    <citation type="journal article" date="2010" name="Nature">
        <title>The Ectocarpus genome and the independent evolution of multicellularity in brown algae.</title>
        <authorList>
            <person name="Cock J.M."/>
            <person name="Sterck L."/>
            <person name="Rouze P."/>
            <person name="Scornet D."/>
            <person name="Allen A.E."/>
            <person name="Amoutzias G."/>
            <person name="Anthouard V."/>
            <person name="Artiguenave F."/>
            <person name="Aury J.M."/>
            <person name="Badger J.H."/>
            <person name="Beszteri B."/>
            <person name="Billiau K."/>
            <person name="Bonnet E."/>
            <person name="Bothwell J.H."/>
            <person name="Bowler C."/>
            <person name="Boyen C."/>
            <person name="Brownlee C."/>
            <person name="Carrano C.J."/>
            <person name="Charrier B."/>
            <person name="Cho G.Y."/>
            <person name="Coelho S.M."/>
            <person name="Collen J."/>
            <person name="Corre E."/>
            <person name="Da Silva C."/>
            <person name="Delage L."/>
            <person name="Delaroque N."/>
            <person name="Dittami S.M."/>
            <person name="Doulbeau S."/>
            <person name="Elias M."/>
            <person name="Farnham G."/>
            <person name="Gachon C.M."/>
            <person name="Gschloessl B."/>
            <person name="Heesch S."/>
            <person name="Jabbari K."/>
            <person name="Jubin C."/>
            <person name="Kawai H."/>
            <person name="Kimura K."/>
            <person name="Kloareg B."/>
            <person name="Kupper F.C."/>
            <person name="Lang D."/>
            <person name="Le Bail A."/>
            <person name="Leblanc C."/>
            <person name="Lerouge P."/>
            <person name="Lohr M."/>
            <person name="Lopez P.J."/>
            <person name="Martens C."/>
            <person name="Maumus F."/>
            <person name="Michel G."/>
            <person name="Miranda-Saavedra D."/>
            <person name="Morales J."/>
            <person name="Moreau H."/>
            <person name="Motomura T."/>
            <person name="Nagasato C."/>
            <person name="Napoli C.A."/>
            <person name="Nelson D.R."/>
            <person name="Nyvall-Collen P."/>
            <person name="Peters A.F."/>
            <person name="Pommier C."/>
            <person name="Potin P."/>
            <person name="Poulain J."/>
            <person name="Quesneville H."/>
            <person name="Read B."/>
            <person name="Rensing S.A."/>
            <person name="Ritter A."/>
            <person name="Rousvoal S."/>
            <person name="Samanta M."/>
            <person name="Samson G."/>
            <person name="Schroeder D.C."/>
            <person name="Segurens B."/>
            <person name="Strittmatter M."/>
            <person name="Tonon T."/>
            <person name="Tregear J.W."/>
            <person name="Valentin K."/>
            <person name="von Dassow P."/>
            <person name="Yamagishi T."/>
            <person name="Van de Peer Y."/>
            <person name="Wincker P."/>
        </authorList>
    </citation>
    <scope>NUCLEOTIDE SEQUENCE [LARGE SCALE GENOMIC DNA]</scope>
    <source>
        <strain evidence="4">Ec32 / CCAP1310/4</strain>
    </source>
</reference>
<dbReference type="Proteomes" id="UP000002630">
    <property type="component" value="Linkage Group LG12"/>
</dbReference>
<sequence>MQGSGGHGQPPPVVHSPPGLRRAGWEEDVDPPTKESVAAWERSLRPGQYFSERGGHRPMRHKTQAVQGHPGARAWPRGPDGGAWGPQHLSPIPSEKGYMPLVPSPTTSPGRRSRTGGRDATFPGEGCPTDVAEAFAVAEAVAAEVGFEGLEREALRPFEPIVLQNEQLPPAPPAPPLGLPWRAPPPGFDARTLRRQASALRGEAAAAHRDEEAVRCSTLRLAGILRETIENGKENAALARERLCCLHAALRRLREERVRQGVAVNAAVTWQESLEELREKLESSEERRRRAERAKSDVQRALRAAVDTNGAAEAEVIPLERALEAAWRRDEVAEEMERQKRFQVFVEACRRSQGMRRLAAARHERAGAERREVLREALAAWAVGAALERGGREARQRRAVEAARLCLARWRLFAALERRFRAERRRRSCKRVMDAWRSAVTEAWRDRDLDRRREALVLRRCFRGWRVLRARSILTPQEYVERRHTADRHRLGRLFDRWHLAALASSASSTAIVTVVRRRRDVDTLAHSFRAWASLSRARHWRRRRALRRGLEALASFTGREDGVAGASQMFSNSPWRRRRTGFEGEVRRGSTAALSVELSPAHWGGGRGRRCVGAGGLKAHDLEAVASAHRRRAALSRGFLALLCQGSRQLRVGRGRLFSVLGGGGKGGVVVSVRAARIGFLTWCGAARARGRAREGMEAAEVVWRRKGLAGAVKGLKRFAVVAARQRRADRTNVLKRSFVALRQGCAISRRQKSACCALQNALVSRRLGLLGSAMARLAATGSSGPAAIAAAMAAAPAARRRREREALGAAWRWWVGGWLRRQAEGIRTREVEARRRAKRERDLAEQLEQVQQESAALQKEALAVESELQRTKILVLEQEEALEASRRSLAEASAAATAVKSRLGPAARFDTVHAAKTTKDGRQGTRRPARQTAAARVLVSAEARQRAAAAKAAERREWAAAEARGKLRGQEEADEAALEGALEAARRYGEAVERGQARVEDAEADRRRMQESAAKLLERVDELTRKAEEEAMKGAREASSAESERAALSLAASTAEARAREMMVILDEREREAAKLRRALAAKDAKLKEKRLLRRRATAPVEAMEVSPSHREGTAPLLTGAGNVAATDAPLAACDVHELKESIALLQKKVESSRNGTS</sequence>
<feature type="region of interest" description="Disordered" evidence="2">
    <location>
        <begin position="1"/>
        <end position="125"/>
    </location>
</feature>
<organism evidence="3 4">
    <name type="scientific">Ectocarpus siliculosus</name>
    <name type="common">Brown alga</name>
    <name type="synonym">Conferva siliculosa</name>
    <dbReference type="NCBI Taxonomy" id="2880"/>
    <lineage>
        <taxon>Eukaryota</taxon>
        <taxon>Sar</taxon>
        <taxon>Stramenopiles</taxon>
        <taxon>Ochrophyta</taxon>
        <taxon>PX clade</taxon>
        <taxon>Phaeophyceae</taxon>
        <taxon>Ectocarpales</taxon>
        <taxon>Ectocarpaceae</taxon>
        <taxon>Ectocarpus</taxon>
    </lineage>
</organism>
<feature type="region of interest" description="Disordered" evidence="2">
    <location>
        <begin position="1102"/>
        <end position="1121"/>
    </location>
</feature>
<accession>D7FLL9</accession>
<evidence type="ECO:0000313" key="3">
    <source>
        <dbReference type="EMBL" id="CBJ25835.1"/>
    </source>
</evidence>
<feature type="coiled-coil region" evidence="1">
    <location>
        <begin position="994"/>
        <end position="1035"/>
    </location>
</feature>
<name>D7FLL9_ECTSI</name>
<evidence type="ECO:0000256" key="1">
    <source>
        <dbReference type="SAM" id="Coils"/>
    </source>
</evidence>
<evidence type="ECO:0000256" key="2">
    <source>
        <dbReference type="SAM" id="MobiDB-lite"/>
    </source>
</evidence>
<dbReference type="STRING" id="2880.D7FLL9"/>
<dbReference type="InParanoid" id="D7FLL9"/>
<dbReference type="EMBL" id="FN649737">
    <property type="protein sequence ID" value="CBJ25835.1"/>
    <property type="molecule type" value="Genomic_DNA"/>
</dbReference>
<feature type="coiled-coil region" evidence="1">
    <location>
        <begin position="832"/>
        <end position="869"/>
    </location>
</feature>
<gene>
    <name evidence="3" type="ORF">Esi_0016_0144</name>
</gene>